<accession>A0A9P0BRQ3</accession>
<dbReference type="Pfam" id="PF16012">
    <property type="entry name" value="DUF4780"/>
    <property type="match status" value="1"/>
</dbReference>
<dbReference type="OrthoDB" id="6911085at2759"/>
<keyword evidence="4" id="KW-1185">Reference proteome</keyword>
<feature type="compositionally biased region" description="Basic and acidic residues" evidence="1">
    <location>
        <begin position="652"/>
        <end position="661"/>
    </location>
</feature>
<evidence type="ECO:0000313" key="4">
    <source>
        <dbReference type="Proteomes" id="UP001154114"/>
    </source>
</evidence>
<dbReference type="Pfam" id="PF01585">
    <property type="entry name" value="G-patch"/>
    <property type="match status" value="1"/>
</dbReference>
<evidence type="ECO:0000259" key="2">
    <source>
        <dbReference type="PROSITE" id="PS50174"/>
    </source>
</evidence>
<gene>
    <name evidence="3" type="ORF">CINC_LOCUS8884</name>
</gene>
<dbReference type="GO" id="GO:0003676">
    <property type="term" value="F:nucleic acid binding"/>
    <property type="evidence" value="ECO:0007669"/>
    <property type="project" value="InterPro"/>
</dbReference>
<organism evidence="3 4">
    <name type="scientific">Chrysodeixis includens</name>
    <name type="common">Soybean looper</name>
    <name type="synonym">Pseudoplusia includens</name>
    <dbReference type="NCBI Taxonomy" id="689277"/>
    <lineage>
        <taxon>Eukaryota</taxon>
        <taxon>Metazoa</taxon>
        <taxon>Ecdysozoa</taxon>
        <taxon>Arthropoda</taxon>
        <taxon>Hexapoda</taxon>
        <taxon>Insecta</taxon>
        <taxon>Pterygota</taxon>
        <taxon>Neoptera</taxon>
        <taxon>Endopterygota</taxon>
        <taxon>Lepidoptera</taxon>
        <taxon>Glossata</taxon>
        <taxon>Ditrysia</taxon>
        <taxon>Noctuoidea</taxon>
        <taxon>Noctuidae</taxon>
        <taxon>Plusiinae</taxon>
        <taxon>Chrysodeixis</taxon>
    </lineage>
</organism>
<evidence type="ECO:0000256" key="1">
    <source>
        <dbReference type="SAM" id="MobiDB-lite"/>
    </source>
</evidence>
<feature type="domain" description="G-patch" evidence="2">
    <location>
        <begin position="593"/>
        <end position="639"/>
    </location>
</feature>
<proteinExistence type="predicted"/>
<name>A0A9P0BRQ3_CHRIL</name>
<dbReference type="SMART" id="SM00443">
    <property type="entry name" value="G_patch"/>
    <property type="match status" value="1"/>
</dbReference>
<feature type="region of interest" description="Disordered" evidence="1">
    <location>
        <begin position="433"/>
        <end position="512"/>
    </location>
</feature>
<feature type="region of interest" description="Disordered" evidence="1">
    <location>
        <begin position="636"/>
        <end position="667"/>
    </location>
</feature>
<dbReference type="PANTHER" id="PTHR20923">
    <property type="entry name" value="BAT4 PROTEIN-RELATED"/>
    <property type="match status" value="1"/>
</dbReference>
<sequence>MSCDQNNGWYGSMPRSQSSGTVVKKQKILNNNTIEQDSDTFCFDELLENLDYNILYLNLLKLLQFLESKQQELCFPFISKKYRTIFETIAQDVNVLKSKKLDESYRDVCNKIIHIMNSNKELSISWTYEFKKEYHKVLVYNKVYTKVIPVEEVVTPLISSTSSSMETLIIPESPSPNSENPDPDMITNEFIKFTLTVILDWIKNTSKFYLTFHKLTMEQVEFIEDIIASVKKEEQYDYLKHREKRLYISLFETVKIFKSQYEITTEALGRALTDNSIVIKKIKKDDNGHYKTCKRQSKENSVEHNIPHPTIRLKTKGQRAKDIEFLQKLSPIIINETLKELIVFLKDEQRASLVLDPATDDQQRFYRLIFSLTSCLYYNFRRQYSPYLKDVVDLLNKYPCEMIRGRKNRFNKITGLRVVTIIKVPAFDYKKPVPRSGSRKSLKKKYVENLSAPPSPTFNRSVKKARLSDSGTSTPSNELEDAKAMPPPLNTEVTKKKSKKSKQKKKRALRAASLSSGICFKPAEGSTAKPPKIVHEVVLGKRNEWPEALTPSTKLKTAKPSQTPGQMNQEMRTLRKRVAQNNELVKALSVPVQSEIAMKMMRDMGWDGGALGARGEGITEPIMPVLKLNAQAGLGHEKSNNQKIKPTQAGHETSDTERTSDNDSNAEEDIIVTKTKQILQSQSFKIIYHCVPNQNTSNINNNTKIQDNKTIENGQDNQHYHINEHNQKNTPKNRKRSRSKSASKQTTYMPTTKEYMPATVKHNMPSVVNQSMPIIVKQNMLTSAIHNTPLISKQKADAVEKIYSDRKNVHLDVLNAILEMLSTNATTKSFVYNVAVGRKPTLFFRRVLKGLADRKMPPFNHYKMPTAHPYIRDILKLYKKMPGVVIAACLPNGKEILLTKITDSRLQMVQEILNRQEKKLETDDLFAEISKAEIMTFLHQVTPPFYEKGSFKEMQLKTLILLKLLFFVISDFEEIIFVCNRPLATKLKESLKTSLNRFNRKCLRSNFTMERALGAEIIARMGDYKFFVTYSCNDRKFAIIKKSQSNEVPIFVKSYTYTFDMDHFIDTKESDTKPKIISINRLVTNNNGHNLQVVINQNKPQANDCDSDYSIASDAESQISTSDYTSNKSSSIASENKVIVNNNFINKPIVHKDVIKNEVDVKTFVPTTSVEDTINNKIKIENNVDEIQPVIIKTEVTPPVNVEVASVVPTMKTEVDCIEDCNIDFNNDLVDYESSDEADSVEEIDSIIDECPIDPAAEIVVIEDDDPVDTVAKIVENNVVVKSETDKENAFDINKQRETDRFKLFNVGLSDKKCDKRHNSDVTVTKESHTGDKMFADISNVYIVPVTFPNECINEMFAEEIQKLISHSILTSRKPELPLLMCHGLQKGALIYTCQDKKSLSWLKSTVSAASHLKVIDGPKVTKMAVKFHCLFDFNVPYLFVMIEKYNPKISTKKWIVEKSEFFDDYVLLIIQMDEKSVNFIHASGLALFVGIDKIEFTLVF</sequence>
<reference evidence="3" key="1">
    <citation type="submission" date="2021-12" db="EMBL/GenBank/DDBJ databases">
        <authorList>
            <person name="King R."/>
        </authorList>
    </citation>
    <scope>NUCLEOTIDE SEQUENCE</scope>
</reference>
<dbReference type="PANTHER" id="PTHR20923:SF1">
    <property type="entry name" value="G PATCH DOMAIN AND ANKYRIN REPEAT-CONTAINING PROTEIN 1"/>
    <property type="match status" value="1"/>
</dbReference>
<dbReference type="InterPro" id="IPR039146">
    <property type="entry name" value="GPANK1"/>
</dbReference>
<dbReference type="InterPro" id="IPR000467">
    <property type="entry name" value="G_patch_dom"/>
</dbReference>
<dbReference type="InterPro" id="IPR031961">
    <property type="entry name" value="DUF4780"/>
</dbReference>
<dbReference type="EMBL" id="LR824032">
    <property type="protein sequence ID" value="CAH0599762.1"/>
    <property type="molecule type" value="Genomic_DNA"/>
</dbReference>
<feature type="compositionally biased region" description="Basic residues" evidence="1">
    <location>
        <begin position="731"/>
        <end position="741"/>
    </location>
</feature>
<feature type="compositionally biased region" description="Basic residues" evidence="1">
    <location>
        <begin position="496"/>
        <end position="509"/>
    </location>
</feature>
<feature type="region of interest" description="Disordered" evidence="1">
    <location>
        <begin position="722"/>
        <end position="748"/>
    </location>
</feature>
<evidence type="ECO:0000313" key="3">
    <source>
        <dbReference type="EMBL" id="CAH0599762.1"/>
    </source>
</evidence>
<dbReference type="PROSITE" id="PS50174">
    <property type="entry name" value="G_PATCH"/>
    <property type="match status" value="1"/>
</dbReference>
<dbReference type="Proteomes" id="UP001154114">
    <property type="component" value="Chromosome 29"/>
</dbReference>
<protein>
    <recommendedName>
        <fullName evidence="2">G-patch domain-containing protein</fullName>
    </recommendedName>
</protein>